<protein>
    <submittedName>
        <fullName evidence="7">SAM-dependent methyltransferase</fullName>
    </submittedName>
</protein>
<evidence type="ECO:0000256" key="3">
    <source>
        <dbReference type="ARBA" id="ARBA00022679"/>
    </source>
</evidence>
<reference evidence="7 8" key="1">
    <citation type="submission" date="2017-08" db="EMBL/GenBank/DDBJ databases">
        <title>Infants hospitalized years apart are colonized by the same room-sourced microbial strains.</title>
        <authorList>
            <person name="Brooks B."/>
            <person name="Olm M.R."/>
            <person name="Firek B.A."/>
            <person name="Baker R."/>
            <person name="Thomas B.C."/>
            <person name="Morowitz M.J."/>
            <person name="Banfield J.F."/>
        </authorList>
    </citation>
    <scope>NUCLEOTIDE SEQUENCE [LARGE SCALE GENOMIC DNA]</scope>
    <source>
        <strain evidence="7">S2_005_002_R2_34</strain>
    </source>
</reference>
<evidence type="ECO:0000256" key="5">
    <source>
        <dbReference type="ARBA" id="ARBA00023098"/>
    </source>
</evidence>
<dbReference type="CDD" id="cd02440">
    <property type="entry name" value="AdoMet_MTases"/>
    <property type="match status" value="1"/>
</dbReference>
<evidence type="ECO:0000313" key="8">
    <source>
        <dbReference type="Proteomes" id="UP000249185"/>
    </source>
</evidence>
<evidence type="ECO:0000256" key="2">
    <source>
        <dbReference type="ARBA" id="ARBA00022603"/>
    </source>
</evidence>
<keyword evidence="2 7" id="KW-0489">Methyltransferase</keyword>
<proteinExistence type="inferred from homology"/>
<dbReference type="Gene3D" id="3.40.50.150">
    <property type="entry name" value="Vaccinia Virus protein VP39"/>
    <property type="match status" value="1"/>
</dbReference>
<dbReference type="PIRSF" id="PIRSF003085">
    <property type="entry name" value="CMAS"/>
    <property type="match status" value="1"/>
</dbReference>
<accession>A0A2W5NB15</accession>
<evidence type="ECO:0000256" key="6">
    <source>
        <dbReference type="PIRSR" id="PIRSR003085-1"/>
    </source>
</evidence>
<dbReference type="InterPro" id="IPR050723">
    <property type="entry name" value="CFA/CMAS"/>
</dbReference>
<comment type="similarity">
    <text evidence="1">Belongs to the CFA/CMAS family.</text>
</comment>
<dbReference type="PANTHER" id="PTHR43667:SF2">
    <property type="entry name" value="FATTY ACID C-METHYL TRANSFERASE"/>
    <property type="match status" value="1"/>
</dbReference>
<dbReference type="SUPFAM" id="SSF53335">
    <property type="entry name" value="S-adenosyl-L-methionine-dependent methyltransferases"/>
    <property type="match status" value="1"/>
</dbReference>
<sequence>MQVITTLKGQKGLPPWFAASFEVLKGIETGRVDIALPDGRIFRVEGGEGPTARLDVRDPELFARVAREGELGFCEAYMDGWWDTPDLQVLLDVLLSSKNWVRRNHPLAMVVRLYQGARHWMNRNTKDQARKNISYHYDLGNQFYGRWLDETMTYSSAIFENPAEELAAAQRRKYASVCDRIGVTPDAQLLEIGCGWGGFAEFAAKERGAKVRGLTISREQHDFARERMFRQGLNERVEIVMRDYRDEKDSFDGIASIEMFEAVGEKYWPVYFDAVRERLRPGAQATLQVITVADSLFPTYRKTVDFIQKYIFPGGMLPSPTALRSEIERAGLRFVGSIEFGQSYSETLRRWHGTFESAWDEIKPLGFDERFRRMWVLYLTSCAAAFRGGTTDVTQVTMARAG</sequence>
<comment type="caution">
    <text evidence="7">The sequence shown here is derived from an EMBL/GenBank/DDBJ whole genome shotgun (WGS) entry which is preliminary data.</text>
</comment>
<feature type="active site" evidence="6">
    <location>
        <position position="382"/>
    </location>
</feature>
<keyword evidence="4" id="KW-0949">S-adenosyl-L-methionine</keyword>
<dbReference type="GO" id="GO:0008610">
    <property type="term" value="P:lipid biosynthetic process"/>
    <property type="evidence" value="ECO:0007669"/>
    <property type="project" value="InterPro"/>
</dbReference>
<dbReference type="GO" id="GO:0008168">
    <property type="term" value="F:methyltransferase activity"/>
    <property type="evidence" value="ECO:0007669"/>
    <property type="project" value="UniProtKB-KW"/>
</dbReference>
<evidence type="ECO:0000256" key="1">
    <source>
        <dbReference type="ARBA" id="ARBA00010815"/>
    </source>
</evidence>
<dbReference type="EMBL" id="QFPW01000014">
    <property type="protein sequence ID" value="PZQ47905.1"/>
    <property type="molecule type" value="Genomic_DNA"/>
</dbReference>
<evidence type="ECO:0000256" key="4">
    <source>
        <dbReference type="ARBA" id="ARBA00022691"/>
    </source>
</evidence>
<dbReference type="InterPro" id="IPR029063">
    <property type="entry name" value="SAM-dependent_MTases_sf"/>
</dbReference>
<gene>
    <name evidence="7" type="ORF">DI556_15505</name>
</gene>
<dbReference type="AlphaFoldDB" id="A0A2W5NB15"/>
<dbReference type="InterPro" id="IPR003333">
    <property type="entry name" value="CMAS"/>
</dbReference>
<name>A0A2W5NB15_RHOSU</name>
<keyword evidence="3 7" id="KW-0808">Transferase</keyword>
<organism evidence="7 8">
    <name type="scientific">Rhodovulum sulfidophilum</name>
    <name type="common">Rhodobacter sulfidophilus</name>
    <dbReference type="NCBI Taxonomy" id="35806"/>
    <lineage>
        <taxon>Bacteria</taxon>
        <taxon>Pseudomonadati</taxon>
        <taxon>Pseudomonadota</taxon>
        <taxon>Alphaproteobacteria</taxon>
        <taxon>Rhodobacterales</taxon>
        <taxon>Paracoccaceae</taxon>
        <taxon>Rhodovulum</taxon>
    </lineage>
</organism>
<evidence type="ECO:0000313" key="7">
    <source>
        <dbReference type="EMBL" id="PZQ47905.1"/>
    </source>
</evidence>
<keyword evidence="5" id="KW-0443">Lipid metabolism</keyword>
<dbReference type="PANTHER" id="PTHR43667">
    <property type="entry name" value="CYCLOPROPANE-FATTY-ACYL-PHOSPHOLIPID SYNTHASE"/>
    <property type="match status" value="1"/>
</dbReference>
<dbReference type="Proteomes" id="UP000249185">
    <property type="component" value="Unassembled WGS sequence"/>
</dbReference>
<dbReference type="Pfam" id="PF02353">
    <property type="entry name" value="CMAS"/>
    <property type="match status" value="1"/>
</dbReference>
<dbReference type="GO" id="GO:0032259">
    <property type="term" value="P:methylation"/>
    <property type="evidence" value="ECO:0007669"/>
    <property type="project" value="UniProtKB-KW"/>
</dbReference>